<dbReference type="Proteomes" id="UP000217790">
    <property type="component" value="Unassembled WGS sequence"/>
</dbReference>
<organism evidence="1 2">
    <name type="scientific">Armillaria gallica</name>
    <name type="common">Bulbous honey fungus</name>
    <name type="synonym">Armillaria bulbosa</name>
    <dbReference type="NCBI Taxonomy" id="47427"/>
    <lineage>
        <taxon>Eukaryota</taxon>
        <taxon>Fungi</taxon>
        <taxon>Dikarya</taxon>
        <taxon>Basidiomycota</taxon>
        <taxon>Agaricomycotina</taxon>
        <taxon>Agaricomycetes</taxon>
        <taxon>Agaricomycetidae</taxon>
        <taxon>Agaricales</taxon>
        <taxon>Marasmiineae</taxon>
        <taxon>Physalacriaceae</taxon>
        <taxon>Armillaria</taxon>
    </lineage>
</organism>
<keyword evidence="2" id="KW-1185">Reference proteome</keyword>
<gene>
    <name evidence="1" type="ORF">ARMGADRAFT_1029713</name>
</gene>
<dbReference type="InParanoid" id="A0A2H3E2C5"/>
<proteinExistence type="predicted"/>
<evidence type="ECO:0000313" key="1">
    <source>
        <dbReference type="EMBL" id="PBK93836.1"/>
    </source>
</evidence>
<accession>A0A2H3E2C5</accession>
<dbReference type="AlphaFoldDB" id="A0A2H3E2C5"/>
<dbReference type="EMBL" id="KZ293655">
    <property type="protein sequence ID" value="PBK93836.1"/>
    <property type="molecule type" value="Genomic_DNA"/>
</dbReference>
<protein>
    <submittedName>
        <fullName evidence="1">Uncharacterized protein</fullName>
    </submittedName>
</protein>
<sequence length="193" mass="21117">MKTTVCFGASIPVNLLIVFFEQGVEHRFIILLLGNQIKEISGGDLRSKNGNLLSFSLNSIKVLLIGNMIQDAGCHFGLQAALQVTCREASGNCTGENDEGDHSANERREEILLVVGAPEQKRNYVRTTVSCYGTEPALCSAAMVKPRQEYSLTKAIGKLKLPLYWDTNFCCPVDSYATATMRLAGIHLFNGLT</sequence>
<evidence type="ECO:0000313" key="2">
    <source>
        <dbReference type="Proteomes" id="UP000217790"/>
    </source>
</evidence>
<reference evidence="2" key="1">
    <citation type="journal article" date="2017" name="Nat. Ecol. Evol.">
        <title>Genome expansion and lineage-specific genetic innovations in the forest pathogenic fungi Armillaria.</title>
        <authorList>
            <person name="Sipos G."/>
            <person name="Prasanna A.N."/>
            <person name="Walter M.C."/>
            <person name="O'Connor E."/>
            <person name="Balint B."/>
            <person name="Krizsan K."/>
            <person name="Kiss B."/>
            <person name="Hess J."/>
            <person name="Varga T."/>
            <person name="Slot J."/>
            <person name="Riley R."/>
            <person name="Boka B."/>
            <person name="Rigling D."/>
            <person name="Barry K."/>
            <person name="Lee J."/>
            <person name="Mihaltcheva S."/>
            <person name="LaButti K."/>
            <person name="Lipzen A."/>
            <person name="Waldron R."/>
            <person name="Moloney N.M."/>
            <person name="Sperisen C."/>
            <person name="Kredics L."/>
            <person name="Vagvoelgyi C."/>
            <person name="Patrignani A."/>
            <person name="Fitzpatrick D."/>
            <person name="Nagy I."/>
            <person name="Doyle S."/>
            <person name="Anderson J.B."/>
            <person name="Grigoriev I.V."/>
            <person name="Gueldener U."/>
            <person name="Muensterkoetter M."/>
            <person name="Nagy L.G."/>
        </authorList>
    </citation>
    <scope>NUCLEOTIDE SEQUENCE [LARGE SCALE GENOMIC DNA]</scope>
    <source>
        <strain evidence="2">Ar21-2</strain>
    </source>
</reference>
<name>A0A2H3E2C5_ARMGA</name>